<proteinExistence type="predicted"/>
<dbReference type="EMBL" id="JAHUZN010000012">
    <property type="protein sequence ID" value="KAG8474088.1"/>
    <property type="molecule type" value="Genomic_DNA"/>
</dbReference>
<evidence type="ECO:0000256" key="1">
    <source>
        <dbReference type="SAM" id="Coils"/>
    </source>
</evidence>
<gene>
    <name evidence="3" type="ORF">CXB51_033580</name>
</gene>
<dbReference type="Proteomes" id="UP000701853">
    <property type="component" value="Chromosome 12"/>
</dbReference>
<feature type="domain" description="DUF7745" evidence="2">
    <location>
        <begin position="55"/>
        <end position="275"/>
    </location>
</feature>
<dbReference type="Gene3D" id="1.10.287.1490">
    <property type="match status" value="1"/>
</dbReference>
<protein>
    <recommendedName>
        <fullName evidence="2">DUF7745 domain-containing protein</fullName>
    </recommendedName>
</protein>
<evidence type="ECO:0000259" key="2">
    <source>
        <dbReference type="Pfam" id="PF24924"/>
    </source>
</evidence>
<feature type="coiled-coil region" evidence="1">
    <location>
        <begin position="355"/>
        <end position="386"/>
    </location>
</feature>
<dbReference type="OrthoDB" id="979197at2759"/>
<feature type="coiled-coil region" evidence="1">
    <location>
        <begin position="485"/>
        <end position="519"/>
    </location>
</feature>
<dbReference type="Pfam" id="PF24924">
    <property type="entry name" value="DUF7745"/>
    <property type="match status" value="1"/>
</dbReference>
<comment type="caution">
    <text evidence="3">The sequence shown here is derived from an EMBL/GenBank/DDBJ whole genome shotgun (WGS) entry which is preliminary data.</text>
</comment>
<sequence>MRNEYLNNVEDNASVCTWSEKTQLEKGDSVTEGYTSELWDFTRVNSTQNELQELRDIWAQWDDEAKQLFYQNYGDLPYLLDVKVDRHFFRAMVQFWNPAYSCFTFGDVDFVPTLEEYTSLLCCPRIQGYKAYVRPASLLTFTKKLVMITGMSEQWAVAHVQQKGDSKCIPWAVLRDLISTHPDVKKRVDVLALSIYGMMIFPKNTPVPVILTETIGSLNACRRAGEGRFIGCAQLLLVWFHSHFWELDKNLREEDVMWKAPWLVPSEVLYRCGNFDWGLAQSDLSYKGDHYKKRMREIAEAWKKPFSMKILTEGSTSTLEYKGWFSRRSNDNVPRLILGIARSLEESLRVIPLELEVMKQEFERKNSELEKRMKKLEEEKMYLSLDVDIQKMEVEKAQITLKRVGLGRSSEQWQQEIQEERAKVEYWEKKFQEMQSRNQALEKENQGLKVKVTELGQSLHHHRSCNSVAELKASLNKIKEMKYNIGGLEAALQDCELRLEQLEASEEQWKGELHHLRDQVGDRDHVMEEALVQIREVAEHLQDLAIQARTLSVMYESSSDK</sequence>
<dbReference type="PANTHER" id="PTHR48200:SF1">
    <property type="entry name" value="AMINOTRANSFERASE-LIKE PLANT MOBILE DOMAIN-CONTAINING PROTEIN"/>
    <property type="match status" value="1"/>
</dbReference>
<organism evidence="3 4">
    <name type="scientific">Gossypium anomalum</name>
    <dbReference type="NCBI Taxonomy" id="47600"/>
    <lineage>
        <taxon>Eukaryota</taxon>
        <taxon>Viridiplantae</taxon>
        <taxon>Streptophyta</taxon>
        <taxon>Embryophyta</taxon>
        <taxon>Tracheophyta</taxon>
        <taxon>Spermatophyta</taxon>
        <taxon>Magnoliopsida</taxon>
        <taxon>eudicotyledons</taxon>
        <taxon>Gunneridae</taxon>
        <taxon>Pentapetalae</taxon>
        <taxon>rosids</taxon>
        <taxon>malvids</taxon>
        <taxon>Malvales</taxon>
        <taxon>Malvaceae</taxon>
        <taxon>Malvoideae</taxon>
        <taxon>Gossypium</taxon>
    </lineage>
</organism>
<dbReference type="AlphaFoldDB" id="A0A8J5XZJ7"/>
<keyword evidence="1" id="KW-0175">Coiled coil</keyword>
<dbReference type="PANTHER" id="PTHR48200">
    <property type="entry name" value="PROTEIN, PUTATIVE-RELATED"/>
    <property type="match status" value="1"/>
</dbReference>
<feature type="coiled-coil region" evidence="1">
    <location>
        <begin position="410"/>
        <end position="458"/>
    </location>
</feature>
<reference evidence="3 4" key="1">
    <citation type="journal article" date="2021" name="bioRxiv">
        <title>The Gossypium anomalum genome as a resource for cotton improvement and evolutionary analysis of hybrid incompatibility.</title>
        <authorList>
            <person name="Grover C.E."/>
            <person name="Yuan D."/>
            <person name="Arick M.A."/>
            <person name="Miller E.R."/>
            <person name="Hu G."/>
            <person name="Peterson D.G."/>
            <person name="Wendel J.F."/>
            <person name="Udall J.A."/>
        </authorList>
    </citation>
    <scope>NUCLEOTIDE SEQUENCE [LARGE SCALE GENOMIC DNA]</scope>
    <source>
        <strain evidence="3">JFW-Udall</strain>
        <tissue evidence="3">Leaf</tissue>
    </source>
</reference>
<accession>A0A8J5XZJ7</accession>
<evidence type="ECO:0000313" key="4">
    <source>
        <dbReference type="Proteomes" id="UP000701853"/>
    </source>
</evidence>
<keyword evidence="4" id="KW-1185">Reference proteome</keyword>
<evidence type="ECO:0000313" key="3">
    <source>
        <dbReference type="EMBL" id="KAG8474088.1"/>
    </source>
</evidence>
<name>A0A8J5XZJ7_9ROSI</name>
<dbReference type="InterPro" id="IPR056647">
    <property type="entry name" value="DUF7745"/>
</dbReference>